<reference evidence="5 6" key="2">
    <citation type="submission" date="2018-11" db="EMBL/GenBank/DDBJ databases">
        <authorList>
            <consortium name="Pathogen Informatics"/>
        </authorList>
    </citation>
    <scope>NUCLEOTIDE SEQUENCE [LARGE SCALE GENOMIC DNA]</scope>
</reference>
<evidence type="ECO:0000259" key="4">
    <source>
        <dbReference type="PROSITE" id="PS50105"/>
    </source>
</evidence>
<reference evidence="7" key="1">
    <citation type="submission" date="2017-02" db="UniProtKB">
        <authorList>
            <consortium name="WormBaseParasite"/>
        </authorList>
    </citation>
    <scope>IDENTIFICATION</scope>
</reference>
<dbReference type="InterPro" id="IPR002110">
    <property type="entry name" value="Ankyrin_rpt"/>
</dbReference>
<evidence type="ECO:0000313" key="6">
    <source>
        <dbReference type="Proteomes" id="UP000267096"/>
    </source>
</evidence>
<dbReference type="PROSITE" id="PS50105">
    <property type="entry name" value="SAM_DOMAIN"/>
    <property type="match status" value="1"/>
</dbReference>
<evidence type="ECO:0000256" key="2">
    <source>
        <dbReference type="ARBA" id="ARBA00023043"/>
    </source>
</evidence>
<keyword evidence="1" id="KW-0677">Repeat</keyword>
<evidence type="ECO:0000256" key="1">
    <source>
        <dbReference type="ARBA" id="ARBA00022737"/>
    </source>
</evidence>
<name>A0A0M3JUI9_ANISI</name>
<accession>A0A0M3JUI9</accession>
<dbReference type="Pfam" id="PF12796">
    <property type="entry name" value="Ank_2"/>
    <property type="match status" value="2"/>
</dbReference>
<feature type="repeat" description="ANK" evidence="3">
    <location>
        <begin position="86"/>
        <end position="118"/>
    </location>
</feature>
<dbReference type="AlphaFoldDB" id="A0A0M3JUI9"/>
<dbReference type="CDD" id="cd09487">
    <property type="entry name" value="SAM_superfamily"/>
    <property type="match status" value="1"/>
</dbReference>
<dbReference type="InterPro" id="IPR036770">
    <property type="entry name" value="Ankyrin_rpt-contain_sf"/>
</dbReference>
<feature type="repeat" description="ANK" evidence="3">
    <location>
        <begin position="321"/>
        <end position="353"/>
    </location>
</feature>
<dbReference type="Pfam" id="PF00536">
    <property type="entry name" value="SAM_1"/>
    <property type="match status" value="1"/>
</dbReference>
<dbReference type="Proteomes" id="UP000267096">
    <property type="component" value="Unassembled WGS sequence"/>
</dbReference>
<dbReference type="PROSITE" id="PS50297">
    <property type="entry name" value="ANK_REP_REGION"/>
    <property type="match status" value="4"/>
</dbReference>
<dbReference type="Gene3D" id="1.10.150.50">
    <property type="entry name" value="Transcription Factor, Ets-1"/>
    <property type="match status" value="1"/>
</dbReference>
<dbReference type="PROSITE" id="PS50088">
    <property type="entry name" value="ANK_REPEAT"/>
    <property type="match status" value="5"/>
</dbReference>
<evidence type="ECO:0000313" key="5">
    <source>
        <dbReference type="EMBL" id="VDK44800.1"/>
    </source>
</evidence>
<feature type="repeat" description="ANK" evidence="3">
    <location>
        <begin position="287"/>
        <end position="319"/>
    </location>
</feature>
<dbReference type="OrthoDB" id="539213at2759"/>
<keyword evidence="6" id="KW-1185">Reference proteome</keyword>
<gene>
    <name evidence="5" type="ORF">ASIM_LOCUS11318</name>
</gene>
<dbReference type="InterPro" id="IPR050889">
    <property type="entry name" value="Dendritic_Spine_Reg/Scaffold"/>
</dbReference>
<feature type="domain" description="SAM" evidence="4">
    <location>
        <begin position="745"/>
        <end position="802"/>
    </location>
</feature>
<evidence type="ECO:0000313" key="7">
    <source>
        <dbReference type="WBParaSite" id="ASIM_0001185201-mRNA-1"/>
    </source>
</evidence>
<dbReference type="PANTHER" id="PTHR24166:SF48">
    <property type="entry name" value="PROTEIN VAPYRIN"/>
    <property type="match status" value="1"/>
</dbReference>
<dbReference type="WBParaSite" id="ASIM_0001185201-mRNA-1">
    <property type="protein sequence ID" value="ASIM_0001185201-mRNA-1"/>
    <property type="gene ID" value="ASIM_0001185201"/>
</dbReference>
<organism evidence="7">
    <name type="scientific">Anisakis simplex</name>
    <name type="common">Herring worm</name>
    <dbReference type="NCBI Taxonomy" id="6269"/>
    <lineage>
        <taxon>Eukaryota</taxon>
        <taxon>Metazoa</taxon>
        <taxon>Ecdysozoa</taxon>
        <taxon>Nematoda</taxon>
        <taxon>Chromadorea</taxon>
        <taxon>Rhabditida</taxon>
        <taxon>Spirurina</taxon>
        <taxon>Ascaridomorpha</taxon>
        <taxon>Ascaridoidea</taxon>
        <taxon>Anisakidae</taxon>
        <taxon>Anisakis</taxon>
        <taxon>Anisakis simplex complex</taxon>
    </lineage>
</organism>
<proteinExistence type="predicted"/>
<feature type="repeat" description="ANK" evidence="3">
    <location>
        <begin position="119"/>
        <end position="151"/>
    </location>
</feature>
<dbReference type="SUPFAM" id="SSF48403">
    <property type="entry name" value="Ankyrin repeat"/>
    <property type="match status" value="1"/>
</dbReference>
<dbReference type="InterPro" id="IPR001660">
    <property type="entry name" value="SAM"/>
</dbReference>
<evidence type="ECO:0000256" key="3">
    <source>
        <dbReference type="PROSITE-ProRule" id="PRU00023"/>
    </source>
</evidence>
<sequence>MVSKLDKNDMSSSNVNGLSMLDQILNACEAWNVDEVHRIVDSKTFFIDAFDDDHVTALQMAASTGNIGIVEYLLDNGADIEKSNQVGMTPLHHACRNGHINVVRILVQRGANYQKLTYLGASAMTLAAAGGHIDVVKLLLDLRLSVNPSHTALCPTPIIAAALRRHTHICALLTHRGAYVDGHIARLWNLSALSVAITCGATSVVRALLELGANASFRSLGGRTAIELASSLNRDDIVTIITKTLKSSFSEDKPTKIDLRAQIIVRDELAIRSALRERIPTYTSLPEGCTPLMYAVLLADTATVRAIIEEGSNLNAVENISGFTALMFAAILGDAEMIECLLNAGADASITSSEGLTAFDYAVASGMIDAEMLCLLQQHMERGFIMPPKSELHQQLSRVIHSGKSKILNKISSHVGLSVSLGVGDRKEPSSSSLSREHFERIIRASNDVNQSEFIVASDILRSIAHNIRFTNKNDDPLHNCIRVARYVAEQRATQGWATSPVALISDESQQNSGMSAKYGNSIDSTISGKSQCSERQKEYFSLAQRNADIFYEYRFPKGDYSRKGTIGSIKTRLLFDDENRRKISSSTSASGSDGEISSIFELYNTYVVNEYKLDKSPQVPPTIQGCNLFDHHGSTNTLGTTPRIRMRSRETVKMDECDEDENDRSSPSRLSLNQYTFALPDDKIPLRKSTSTPMLGGAMICRSSSSSCLKVVTNSARNSARNAVSSVDYVPKYSRRRAQEDSLWTKLREAGLGTYVDLLKSEEVDKGTFLSLTNEDLIDLGISNTLHRNSLLKLAKAIRSS</sequence>
<feature type="repeat" description="ANK" evidence="3">
    <location>
        <begin position="53"/>
        <end position="85"/>
    </location>
</feature>
<dbReference type="EMBL" id="UYRR01031059">
    <property type="protein sequence ID" value="VDK44800.1"/>
    <property type="molecule type" value="Genomic_DNA"/>
</dbReference>
<dbReference type="InterPro" id="IPR013761">
    <property type="entry name" value="SAM/pointed_sf"/>
</dbReference>
<keyword evidence="2 3" id="KW-0040">ANK repeat</keyword>
<protein>
    <submittedName>
        <fullName evidence="7">SAM domain-containing protein</fullName>
    </submittedName>
</protein>
<dbReference type="PANTHER" id="PTHR24166">
    <property type="entry name" value="ROLLING PEBBLES, ISOFORM B"/>
    <property type="match status" value="1"/>
</dbReference>
<dbReference type="PRINTS" id="PR01415">
    <property type="entry name" value="ANKYRIN"/>
</dbReference>
<dbReference type="SUPFAM" id="SSF47769">
    <property type="entry name" value="SAM/Pointed domain"/>
    <property type="match status" value="1"/>
</dbReference>
<dbReference type="SMART" id="SM00248">
    <property type="entry name" value="ANK"/>
    <property type="match status" value="9"/>
</dbReference>
<dbReference type="SMART" id="SM00454">
    <property type="entry name" value="SAM"/>
    <property type="match status" value="1"/>
</dbReference>
<dbReference type="Gene3D" id="1.25.40.20">
    <property type="entry name" value="Ankyrin repeat-containing domain"/>
    <property type="match status" value="3"/>
</dbReference>